<dbReference type="SMART" id="SM00347">
    <property type="entry name" value="HTH_MARR"/>
    <property type="match status" value="1"/>
</dbReference>
<dbReference type="InterPro" id="IPR000835">
    <property type="entry name" value="HTH_MarR-typ"/>
</dbReference>
<proteinExistence type="predicted"/>
<dbReference type="InterPro" id="IPR036388">
    <property type="entry name" value="WH-like_DNA-bd_sf"/>
</dbReference>
<evidence type="ECO:0000256" key="1">
    <source>
        <dbReference type="ARBA" id="ARBA00023015"/>
    </source>
</evidence>
<dbReference type="EMBL" id="JAVTTP010000001">
    <property type="protein sequence ID" value="MDT7827833.1"/>
    <property type="molecule type" value="Genomic_DNA"/>
</dbReference>
<dbReference type="RefSeq" id="WP_314012927.1">
    <property type="nucleotide sequence ID" value="NZ_JAVTTP010000001.1"/>
</dbReference>
<accession>A0ABU3L359</accession>
<evidence type="ECO:0000259" key="4">
    <source>
        <dbReference type="PROSITE" id="PS50995"/>
    </source>
</evidence>
<dbReference type="Proteomes" id="UP001250656">
    <property type="component" value="Unassembled WGS sequence"/>
</dbReference>
<evidence type="ECO:0000313" key="6">
    <source>
        <dbReference type="Proteomes" id="UP001250656"/>
    </source>
</evidence>
<dbReference type="PANTHER" id="PTHR42756">
    <property type="entry name" value="TRANSCRIPTIONAL REGULATOR, MARR"/>
    <property type="match status" value="1"/>
</dbReference>
<keyword evidence="6" id="KW-1185">Reference proteome</keyword>
<organism evidence="5 6">
    <name type="scientific">Pricia mediterranea</name>
    <dbReference type="NCBI Taxonomy" id="3076079"/>
    <lineage>
        <taxon>Bacteria</taxon>
        <taxon>Pseudomonadati</taxon>
        <taxon>Bacteroidota</taxon>
        <taxon>Flavobacteriia</taxon>
        <taxon>Flavobacteriales</taxon>
        <taxon>Flavobacteriaceae</taxon>
        <taxon>Pricia</taxon>
    </lineage>
</organism>
<gene>
    <name evidence="5" type="ORF">RQM65_04050</name>
</gene>
<dbReference type="PROSITE" id="PS50995">
    <property type="entry name" value="HTH_MARR_2"/>
    <property type="match status" value="1"/>
</dbReference>
<dbReference type="PRINTS" id="PR00598">
    <property type="entry name" value="HTHMARR"/>
</dbReference>
<evidence type="ECO:0000256" key="3">
    <source>
        <dbReference type="ARBA" id="ARBA00023163"/>
    </source>
</evidence>
<dbReference type="Gene3D" id="1.10.10.10">
    <property type="entry name" value="Winged helix-like DNA-binding domain superfamily/Winged helix DNA-binding domain"/>
    <property type="match status" value="1"/>
</dbReference>
<reference evidence="5 6" key="1">
    <citation type="submission" date="2023-09" db="EMBL/GenBank/DDBJ databases">
        <title>Novel taxa isolated from Blanes Bay.</title>
        <authorList>
            <person name="Rey-Velasco X."/>
            <person name="Lucena T."/>
        </authorList>
    </citation>
    <scope>NUCLEOTIDE SEQUENCE [LARGE SCALE GENOMIC DNA]</scope>
    <source>
        <strain evidence="5 6">S334</strain>
    </source>
</reference>
<keyword evidence="3" id="KW-0804">Transcription</keyword>
<protein>
    <submittedName>
        <fullName evidence="5">MarR family transcriptional regulator</fullName>
    </submittedName>
</protein>
<sequence>MNVEKVIKTDRKIPLKRRTIIHLMLIDHKINETIAHALKPFEVSVQQFNVLRILRGQKGKPANLSTINERMVTKRSNTTRLVDKLLLKGYVDRKICPSNRRKIEITITDHGMARLEKMDRAMQKAEDEVLMNLSDENLEQLNVLFDKF</sequence>
<dbReference type="InterPro" id="IPR036390">
    <property type="entry name" value="WH_DNA-bd_sf"/>
</dbReference>
<dbReference type="SUPFAM" id="SSF46785">
    <property type="entry name" value="Winged helix' DNA-binding domain"/>
    <property type="match status" value="1"/>
</dbReference>
<evidence type="ECO:0000313" key="5">
    <source>
        <dbReference type="EMBL" id="MDT7827833.1"/>
    </source>
</evidence>
<evidence type="ECO:0000256" key="2">
    <source>
        <dbReference type="ARBA" id="ARBA00023125"/>
    </source>
</evidence>
<dbReference type="Pfam" id="PF01047">
    <property type="entry name" value="MarR"/>
    <property type="match status" value="1"/>
</dbReference>
<feature type="domain" description="HTH marR-type" evidence="4">
    <location>
        <begin position="16"/>
        <end position="148"/>
    </location>
</feature>
<keyword evidence="1" id="KW-0805">Transcription regulation</keyword>
<keyword evidence="2" id="KW-0238">DNA-binding</keyword>
<comment type="caution">
    <text evidence="5">The sequence shown here is derived from an EMBL/GenBank/DDBJ whole genome shotgun (WGS) entry which is preliminary data.</text>
</comment>
<name>A0ABU3L359_9FLAO</name>
<dbReference type="PANTHER" id="PTHR42756:SF1">
    <property type="entry name" value="TRANSCRIPTIONAL REPRESSOR OF EMRAB OPERON"/>
    <property type="match status" value="1"/>
</dbReference>